<reference evidence="3" key="2">
    <citation type="journal article" date="2021" name="PeerJ">
        <title>Extensive microbial diversity within the chicken gut microbiome revealed by metagenomics and culture.</title>
        <authorList>
            <person name="Gilroy R."/>
            <person name="Ravi A."/>
            <person name="Getino M."/>
            <person name="Pursley I."/>
            <person name="Horton D.L."/>
            <person name="Alikhan N.F."/>
            <person name="Baker D."/>
            <person name="Gharbi K."/>
            <person name="Hall N."/>
            <person name="Watson M."/>
            <person name="Adriaenssens E.M."/>
            <person name="Foster-Nyarko E."/>
            <person name="Jarju S."/>
            <person name="Secka A."/>
            <person name="Antonio M."/>
            <person name="Oren A."/>
            <person name="Chaudhuri R.R."/>
            <person name="La Ragione R."/>
            <person name="Hildebrand F."/>
            <person name="Pallen M.J."/>
        </authorList>
    </citation>
    <scope>NUCLEOTIDE SEQUENCE</scope>
    <source>
        <strain evidence="3">11687</strain>
    </source>
</reference>
<dbReference type="InterPro" id="IPR053139">
    <property type="entry name" value="Surface_bspA-like"/>
</dbReference>
<dbReference type="SUPFAM" id="SSF52058">
    <property type="entry name" value="L domain-like"/>
    <property type="match status" value="1"/>
</dbReference>
<dbReference type="EMBL" id="DVMZ01000019">
    <property type="protein sequence ID" value="HIU58597.1"/>
    <property type="molecule type" value="Genomic_DNA"/>
</dbReference>
<feature type="chain" id="PRO_5039675525" evidence="2">
    <location>
        <begin position="26"/>
        <end position="1388"/>
    </location>
</feature>
<name>A0A9D1SG99_9FIRM</name>
<dbReference type="PROSITE" id="PS51257">
    <property type="entry name" value="PROKAR_LIPOPROTEIN"/>
    <property type="match status" value="1"/>
</dbReference>
<dbReference type="InterPro" id="IPR042229">
    <property type="entry name" value="Listeria/Bacterioides_rpt_sf"/>
</dbReference>
<evidence type="ECO:0000313" key="4">
    <source>
        <dbReference type="Proteomes" id="UP000824081"/>
    </source>
</evidence>
<dbReference type="Pfam" id="PF13306">
    <property type="entry name" value="LRR_5"/>
    <property type="match status" value="4"/>
</dbReference>
<comment type="caution">
    <text evidence="3">The sequence shown here is derived from an EMBL/GenBank/DDBJ whole genome shotgun (WGS) entry which is preliminary data.</text>
</comment>
<evidence type="ECO:0000256" key="1">
    <source>
        <dbReference type="ARBA" id="ARBA00004196"/>
    </source>
</evidence>
<accession>A0A9D1SG99</accession>
<dbReference type="Gene3D" id="2.60.40.4270">
    <property type="entry name" value="Listeria-Bacteroides repeat domain"/>
    <property type="match status" value="3"/>
</dbReference>
<dbReference type="Gene3D" id="3.80.10.10">
    <property type="entry name" value="Ribonuclease Inhibitor"/>
    <property type="match status" value="3"/>
</dbReference>
<dbReference type="Pfam" id="PF09479">
    <property type="entry name" value="Flg_new"/>
    <property type="match status" value="3"/>
</dbReference>
<reference evidence="3" key="1">
    <citation type="submission" date="2020-10" db="EMBL/GenBank/DDBJ databases">
        <authorList>
            <person name="Gilroy R."/>
        </authorList>
    </citation>
    <scope>NUCLEOTIDE SEQUENCE</scope>
    <source>
        <strain evidence="3">11687</strain>
    </source>
</reference>
<comment type="subcellular location">
    <subcellularLocation>
        <location evidence="1">Cell envelope</location>
    </subcellularLocation>
</comment>
<protein>
    <submittedName>
        <fullName evidence="3">Leucine-rich repeat protein</fullName>
    </submittedName>
</protein>
<dbReference type="PANTHER" id="PTHR45661">
    <property type="entry name" value="SURFACE ANTIGEN"/>
    <property type="match status" value="1"/>
</dbReference>
<feature type="non-terminal residue" evidence="3">
    <location>
        <position position="1388"/>
    </location>
</feature>
<sequence length="1388" mass="147969">MQKVRKGFRFRFLIAAIALACCAFAASILVACNNEEPVPPPEAGAEAGVYYYDASAGSEYLLTLGEGCTFTFITDDEVKNGSYSLEGSALTLSAGDWTQTAALDGNVITLEYENAQMRFLKKVYFTVSFDAAGGSEVASVSVLNGKTLEKPAADPTYGGHVFLGWYTDAEYASPFLFGSQAVTGNLTLHARWAEESDGEEYTVSYDLGYDGERIPDAETIGGKLYNAAVPAARSGYTFVGWWVSTEDDAARLSYRFEEPTGNTEGTVFNADTTLFAVWQEDGAVCNDPAVSLSQQSVRWDSVGAAAYIVSFIAPDGTRIIDSRRETSTTIPVTMDEAGVYRAEVTAIDANGNTLSQKVERYFVNNGLARVSGLRVIEPNALVFRGVEHAEKYLITIDCGNPAHNHDAFDNGTSLYYNFANCDMQPGGIVFTVTAVADGYASSEATIVFERNLDKISSLTVKDDMVRWSPVEGATSYLVTVGDESYSVFGTEFSLKEFEEGSCTVTVTPAAKGFNSPEAVSVEYAKTTPALPDGLRLNGTLLSWDAVNGAVYNILVDGEAINDQPLEQPSFELDGTFFTWTEGARYSLQLQVVKGSAEALSDEFVFYYNAIGETPAYDNNVLYWNPVAGADRYEISLNGQTVATVDNGESFYVFDSLGTEGKNVLGVRFVSGGYVSEWAETEVTAHSVTFDSRGGNATTTLYKAVGDEIALPQASLKTGYDFVAWYNTPNGPASNGASFTDKFFVSSGELVLYAYYSPKAYTVLYSGADGLEKTSVYYGQNYTLDVPDTADGTTAFGGWFSAPYGAGIAYTDAHGNSLAPWDLAEDNITVYAFWVESVLDYTYMPTAGGYTVTAGDRIGLVNSVTVPEEYNGEKVTGVAGSAFANRSNLTEINLPDTIRTLTPETAFAGCSALEAVNFYSTGEALPRFTSEDGVIFDHGQDGQGTPTPAFMPAAKTGSYTIPDGVQIIPRAAFAGSKLDKIVIPASVTAIEAEAFANCESLVSVVFENAGAGSPSLTIGNRAFMNCTALTSITLPARLTDISLQKYALNGSFADIDEITENAPDAFLGCTSLSSINVSKGSSSAAYVSEDGVLLSDSGRTLAYFPAEKRADDYTVPASVRTIGSGAFLGCSITGTLTVPASIVNVGSFAFADCPLEAIVFEGGGLSGCTVGDYAFYGCDSVETLTFAKDSSVTTIGDYAFSGLAIGEVTIPARVTSIGDYAFEDCMGGYNGEEFEVTFAMEGACNFGDGVFSGSGLSSLTIPKNAVVSSGFLLGLDKYIDITVEEGNETLTSDDDAIYLKSADGQNAYETLFIYQGEATKYTVRDGVKIIADNVFNGNYDLEKVTIPGSVTSIGSYAFAEGYLSELYFEAGGTETLTIGDYAFYYSRIA</sequence>
<gene>
    <name evidence="3" type="ORF">IAC57_00705</name>
</gene>
<dbReference type="InterPro" id="IPR026906">
    <property type="entry name" value="LRR_5"/>
</dbReference>
<organism evidence="3 4">
    <name type="scientific">Candidatus Scatosoma pullistercoris</name>
    <dbReference type="NCBI Taxonomy" id="2840934"/>
    <lineage>
        <taxon>Bacteria</taxon>
        <taxon>Bacillati</taxon>
        <taxon>Bacillota</taxon>
        <taxon>Clostridia</taxon>
        <taxon>Candidatus Scatosoma</taxon>
    </lineage>
</organism>
<keyword evidence="2" id="KW-0732">Signal</keyword>
<dbReference type="PANTHER" id="PTHR45661:SF3">
    <property type="entry name" value="IG-LIKE DOMAIN-CONTAINING PROTEIN"/>
    <property type="match status" value="1"/>
</dbReference>
<evidence type="ECO:0000313" key="3">
    <source>
        <dbReference type="EMBL" id="HIU58597.1"/>
    </source>
</evidence>
<feature type="signal peptide" evidence="2">
    <location>
        <begin position="1"/>
        <end position="25"/>
    </location>
</feature>
<dbReference type="Proteomes" id="UP000824081">
    <property type="component" value="Unassembled WGS sequence"/>
</dbReference>
<proteinExistence type="predicted"/>
<dbReference type="InterPro" id="IPR032675">
    <property type="entry name" value="LRR_dom_sf"/>
</dbReference>
<evidence type="ECO:0000256" key="2">
    <source>
        <dbReference type="SAM" id="SignalP"/>
    </source>
</evidence>
<dbReference type="InterPro" id="IPR013378">
    <property type="entry name" value="InlB-like_B-rpt"/>
</dbReference>
<dbReference type="GO" id="GO:0030313">
    <property type="term" value="C:cell envelope"/>
    <property type="evidence" value="ECO:0007669"/>
    <property type="project" value="UniProtKB-SubCell"/>
</dbReference>